<evidence type="ECO:0000313" key="3">
    <source>
        <dbReference type="Proteomes" id="UP001148018"/>
    </source>
</evidence>
<feature type="compositionally biased region" description="Basic and acidic residues" evidence="1">
    <location>
        <begin position="27"/>
        <end position="78"/>
    </location>
</feature>
<organism evidence="2 3">
    <name type="scientific">Muraenolepis orangiensis</name>
    <name type="common">Patagonian moray cod</name>
    <dbReference type="NCBI Taxonomy" id="630683"/>
    <lineage>
        <taxon>Eukaryota</taxon>
        <taxon>Metazoa</taxon>
        <taxon>Chordata</taxon>
        <taxon>Craniata</taxon>
        <taxon>Vertebrata</taxon>
        <taxon>Euteleostomi</taxon>
        <taxon>Actinopterygii</taxon>
        <taxon>Neopterygii</taxon>
        <taxon>Teleostei</taxon>
        <taxon>Neoteleostei</taxon>
        <taxon>Acanthomorphata</taxon>
        <taxon>Zeiogadaria</taxon>
        <taxon>Gadariae</taxon>
        <taxon>Gadiformes</taxon>
        <taxon>Muraenolepidoidei</taxon>
        <taxon>Muraenolepididae</taxon>
        <taxon>Muraenolepis</taxon>
    </lineage>
</organism>
<feature type="compositionally biased region" description="Basic and acidic residues" evidence="1">
    <location>
        <begin position="1"/>
        <end position="13"/>
    </location>
</feature>
<evidence type="ECO:0000256" key="1">
    <source>
        <dbReference type="SAM" id="MobiDB-lite"/>
    </source>
</evidence>
<sequence length="88" mass="10151">MASKRDQGRHEVLTYKPTSRRLMVLPLKKEDEETGKGEEEQRRRGGEERGRGRVEESGRGREKGVKERVKEKKSRGGVEEWGEEEGGR</sequence>
<reference evidence="2" key="1">
    <citation type="submission" date="2022-07" db="EMBL/GenBank/DDBJ databases">
        <title>Chromosome-level genome of Muraenolepis orangiensis.</title>
        <authorList>
            <person name="Kim J."/>
        </authorList>
    </citation>
    <scope>NUCLEOTIDE SEQUENCE</scope>
    <source>
        <strain evidence="2">KU_S4_2022</strain>
        <tissue evidence="2">Muscle</tissue>
    </source>
</reference>
<proteinExistence type="predicted"/>
<protein>
    <submittedName>
        <fullName evidence="2">Uncharacterized protein</fullName>
    </submittedName>
</protein>
<feature type="region of interest" description="Disordered" evidence="1">
    <location>
        <begin position="1"/>
        <end position="88"/>
    </location>
</feature>
<accession>A0A9Q0DMA3</accession>
<name>A0A9Q0DMA3_9TELE</name>
<dbReference type="EMBL" id="JANIIK010000114">
    <property type="protein sequence ID" value="KAJ3590887.1"/>
    <property type="molecule type" value="Genomic_DNA"/>
</dbReference>
<dbReference type="Proteomes" id="UP001148018">
    <property type="component" value="Unassembled WGS sequence"/>
</dbReference>
<dbReference type="AlphaFoldDB" id="A0A9Q0DMA3"/>
<gene>
    <name evidence="2" type="ORF">NHX12_008835</name>
</gene>
<comment type="caution">
    <text evidence="2">The sequence shown here is derived from an EMBL/GenBank/DDBJ whole genome shotgun (WGS) entry which is preliminary data.</text>
</comment>
<evidence type="ECO:0000313" key="2">
    <source>
        <dbReference type="EMBL" id="KAJ3590887.1"/>
    </source>
</evidence>
<keyword evidence="3" id="KW-1185">Reference proteome</keyword>